<feature type="transmembrane region" description="Helical" evidence="8">
    <location>
        <begin position="96"/>
        <end position="120"/>
    </location>
</feature>
<evidence type="ECO:0000256" key="3">
    <source>
        <dbReference type="ARBA" id="ARBA00022475"/>
    </source>
</evidence>
<gene>
    <name evidence="9" type="primary">mreD</name>
    <name evidence="9" type="ORF">KQI89_13370</name>
</gene>
<dbReference type="PIRSF" id="PIRSF037497">
    <property type="entry name" value="MreD_Clostridium/Treponema_prd"/>
    <property type="match status" value="1"/>
</dbReference>
<comment type="similarity">
    <text evidence="2">Belongs to the MreD family.</text>
</comment>
<name>A0ABS6F2M7_9CLOT</name>
<keyword evidence="3" id="KW-1003">Cell membrane</keyword>
<dbReference type="InterPro" id="IPR017225">
    <property type="entry name" value="Cell_shape_determin_MreD_prd"/>
</dbReference>
<feature type="transmembrane region" description="Helical" evidence="8">
    <location>
        <begin position="63"/>
        <end position="84"/>
    </location>
</feature>
<dbReference type="EMBL" id="JAHLQL010000005">
    <property type="protein sequence ID" value="MBU5592740.1"/>
    <property type="molecule type" value="Genomic_DNA"/>
</dbReference>
<protein>
    <submittedName>
        <fullName evidence="9">Rod shape-determining protein MreD</fullName>
    </submittedName>
</protein>
<feature type="transmembrane region" description="Helical" evidence="8">
    <location>
        <begin position="126"/>
        <end position="144"/>
    </location>
</feature>
<keyword evidence="4 8" id="KW-0812">Transmembrane</keyword>
<evidence type="ECO:0000256" key="6">
    <source>
        <dbReference type="ARBA" id="ARBA00022989"/>
    </source>
</evidence>
<feature type="transmembrane region" description="Helical" evidence="8">
    <location>
        <begin position="33"/>
        <end position="57"/>
    </location>
</feature>
<evidence type="ECO:0000256" key="8">
    <source>
        <dbReference type="SAM" id="Phobius"/>
    </source>
</evidence>
<dbReference type="Proteomes" id="UP000736583">
    <property type="component" value="Unassembled WGS sequence"/>
</dbReference>
<dbReference type="NCBIfam" id="TIGR03426">
    <property type="entry name" value="shape_MreD"/>
    <property type="match status" value="1"/>
</dbReference>
<keyword evidence="7 8" id="KW-0472">Membrane</keyword>
<evidence type="ECO:0000256" key="2">
    <source>
        <dbReference type="ARBA" id="ARBA00007776"/>
    </source>
</evidence>
<sequence length="162" mass="18573">MKRVVLIIISLVLLILDNTLMPFLAIRGVYPSLLTIFALSYSIINGYLEGIFIGVLSGMLQDIYFFNGFGLNSLCNMIICLIGAKIGENIFKEKALIPFISTFALSILKDVMIFAILFIMKKKINYFNIPFVAIYNMVISIFIYKRVYKLSQKSYMKSDWNF</sequence>
<reference evidence="9 10" key="1">
    <citation type="submission" date="2021-06" db="EMBL/GenBank/DDBJ databases">
        <authorList>
            <person name="Sun Q."/>
            <person name="Li D."/>
        </authorList>
    </citation>
    <scope>NUCLEOTIDE SEQUENCE [LARGE SCALE GENOMIC DNA]</scope>
    <source>
        <strain evidence="9 10">MSJ-4</strain>
    </source>
</reference>
<dbReference type="Pfam" id="PF04093">
    <property type="entry name" value="MreD"/>
    <property type="match status" value="1"/>
</dbReference>
<comment type="caution">
    <text evidence="9">The sequence shown here is derived from an EMBL/GenBank/DDBJ whole genome shotgun (WGS) entry which is preliminary data.</text>
</comment>
<evidence type="ECO:0000313" key="10">
    <source>
        <dbReference type="Proteomes" id="UP000736583"/>
    </source>
</evidence>
<dbReference type="InterPro" id="IPR007227">
    <property type="entry name" value="Cell_shape_determining_MreD"/>
</dbReference>
<evidence type="ECO:0000256" key="4">
    <source>
        <dbReference type="ARBA" id="ARBA00022692"/>
    </source>
</evidence>
<accession>A0ABS6F2M7</accession>
<keyword evidence="10" id="KW-1185">Reference proteome</keyword>
<evidence type="ECO:0000313" key="9">
    <source>
        <dbReference type="EMBL" id="MBU5592740.1"/>
    </source>
</evidence>
<evidence type="ECO:0000256" key="7">
    <source>
        <dbReference type="ARBA" id="ARBA00023136"/>
    </source>
</evidence>
<keyword evidence="6 8" id="KW-1133">Transmembrane helix</keyword>
<keyword evidence="5" id="KW-0133">Cell shape</keyword>
<feature type="transmembrane region" description="Helical" evidence="8">
    <location>
        <begin position="6"/>
        <end position="26"/>
    </location>
</feature>
<evidence type="ECO:0000256" key="1">
    <source>
        <dbReference type="ARBA" id="ARBA00004651"/>
    </source>
</evidence>
<comment type="subcellular location">
    <subcellularLocation>
        <location evidence="1">Cell membrane</location>
        <topology evidence="1">Multi-pass membrane protein</topology>
    </subcellularLocation>
</comment>
<proteinExistence type="inferred from homology"/>
<organism evidence="9 10">
    <name type="scientific">Clostridium simiarum</name>
    <dbReference type="NCBI Taxonomy" id="2841506"/>
    <lineage>
        <taxon>Bacteria</taxon>
        <taxon>Bacillati</taxon>
        <taxon>Bacillota</taxon>
        <taxon>Clostridia</taxon>
        <taxon>Eubacteriales</taxon>
        <taxon>Clostridiaceae</taxon>
        <taxon>Clostridium</taxon>
    </lineage>
</organism>
<evidence type="ECO:0000256" key="5">
    <source>
        <dbReference type="ARBA" id="ARBA00022960"/>
    </source>
</evidence>
<dbReference type="RefSeq" id="WP_032120899.1">
    <property type="nucleotide sequence ID" value="NZ_JAHLQL010000005.1"/>
</dbReference>